<dbReference type="GO" id="GO:0032259">
    <property type="term" value="P:methylation"/>
    <property type="evidence" value="ECO:0007669"/>
    <property type="project" value="UniProtKB-KW"/>
</dbReference>
<keyword evidence="4" id="KW-0680">Restriction system</keyword>
<dbReference type="InterPro" id="IPR001091">
    <property type="entry name" value="RM_Methyltransferase"/>
</dbReference>
<proteinExistence type="inferred from homology"/>
<evidence type="ECO:0000256" key="4">
    <source>
        <dbReference type="ARBA" id="ARBA00022747"/>
    </source>
</evidence>
<keyword evidence="2 6" id="KW-0489">Methyltransferase</keyword>
<reference evidence="6" key="1">
    <citation type="submission" date="2024-07" db="EMBL/GenBank/DDBJ databases">
        <title>Halotolerant mesophilic bacterium Ornithinibacillus sp. 4-3, sp. nov., isolated from soil.</title>
        <authorList>
            <person name="Sidarenka A.V."/>
            <person name="Guliayeva D.E."/>
            <person name="Leanovich S.I."/>
            <person name="Hileuskaya K.S."/>
            <person name="Akhremchuk A.E."/>
            <person name="Sikolenko M.A."/>
            <person name="Valentovich L.N."/>
        </authorList>
    </citation>
    <scope>NUCLEOTIDE SEQUENCE</scope>
    <source>
        <strain evidence="6">4-3</strain>
    </source>
</reference>
<dbReference type="GO" id="GO:0008170">
    <property type="term" value="F:N-methyltransferase activity"/>
    <property type="evidence" value="ECO:0007669"/>
    <property type="project" value="InterPro"/>
</dbReference>
<dbReference type="GO" id="GO:0003677">
    <property type="term" value="F:DNA binding"/>
    <property type="evidence" value="ECO:0007669"/>
    <property type="project" value="InterPro"/>
</dbReference>
<dbReference type="Gene3D" id="3.40.50.150">
    <property type="entry name" value="Vaccinia Virus protein VP39"/>
    <property type="match status" value="1"/>
</dbReference>
<dbReference type="EMBL" id="CP162599">
    <property type="protein sequence ID" value="XDK32285.1"/>
    <property type="molecule type" value="Genomic_DNA"/>
</dbReference>
<dbReference type="AlphaFoldDB" id="A0AB39HPT5"/>
<gene>
    <name evidence="6" type="ORF">AB4Y30_14905</name>
</gene>
<feature type="domain" description="DNA methylase N-4/N-6" evidence="5">
    <location>
        <begin position="23"/>
        <end position="124"/>
    </location>
</feature>
<accession>A0AB39HPT5</accession>
<evidence type="ECO:0000259" key="5">
    <source>
        <dbReference type="Pfam" id="PF01555"/>
    </source>
</evidence>
<dbReference type="InterPro" id="IPR002941">
    <property type="entry name" value="DNA_methylase_N4/N6"/>
</dbReference>
<sequence length="138" mass="15931">MANSILHNKDCIEAMKSIEDNSVDLILTDPPYNLGNFMKDRDTNLKKMRDNFFVSAGWDDLSFEEWEESMDNFFEESVRVLKHGGSMIVFMAIIKVESIIKIAERHGLYYKTRNIFRSTRVESFNNPAPSQHSKATSS</sequence>
<dbReference type="PROSITE" id="PS00092">
    <property type="entry name" value="N6_MTASE"/>
    <property type="match status" value="1"/>
</dbReference>
<protein>
    <submittedName>
        <fullName evidence="6">DNA methyltransferase</fullName>
    </submittedName>
</protein>
<dbReference type="RefSeq" id="WP_368653005.1">
    <property type="nucleotide sequence ID" value="NZ_CP162599.1"/>
</dbReference>
<organism evidence="6">
    <name type="scientific">Ornithinibacillus sp. 4-3</name>
    <dbReference type="NCBI Taxonomy" id="3231488"/>
    <lineage>
        <taxon>Bacteria</taxon>
        <taxon>Bacillati</taxon>
        <taxon>Bacillota</taxon>
        <taxon>Bacilli</taxon>
        <taxon>Bacillales</taxon>
        <taxon>Bacillaceae</taxon>
        <taxon>Ornithinibacillus</taxon>
    </lineage>
</organism>
<dbReference type="InterPro" id="IPR002052">
    <property type="entry name" value="DNA_methylase_N6_adenine_CS"/>
</dbReference>
<evidence type="ECO:0000256" key="1">
    <source>
        <dbReference type="ARBA" id="ARBA00006594"/>
    </source>
</evidence>
<evidence type="ECO:0000256" key="2">
    <source>
        <dbReference type="ARBA" id="ARBA00022603"/>
    </source>
</evidence>
<evidence type="ECO:0000313" key="6">
    <source>
        <dbReference type="EMBL" id="XDK32285.1"/>
    </source>
</evidence>
<evidence type="ECO:0000256" key="3">
    <source>
        <dbReference type="ARBA" id="ARBA00022679"/>
    </source>
</evidence>
<comment type="similarity">
    <text evidence="1">Belongs to the N(4)/N(6)-methyltransferase family.</text>
</comment>
<dbReference type="Pfam" id="PF01555">
    <property type="entry name" value="N6_N4_Mtase"/>
    <property type="match status" value="1"/>
</dbReference>
<dbReference type="InterPro" id="IPR029063">
    <property type="entry name" value="SAM-dependent_MTases_sf"/>
</dbReference>
<dbReference type="SUPFAM" id="SSF53335">
    <property type="entry name" value="S-adenosyl-L-methionine-dependent methyltransferases"/>
    <property type="match status" value="1"/>
</dbReference>
<dbReference type="PRINTS" id="PR00508">
    <property type="entry name" value="S21N4MTFRASE"/>
</dbReference>
<keyword evidence="3" id="KW-0808">Transferase</keyword>
<dbReference type="GO" id="GO:0009307">
    <property type="term" value="P:DNA restriction-modification system"/>
    <property type="evidence" value="ECO:0007669"/>
    <property type="project" value="UniProtKB-KW"/>
</dbReference>
<name>A0AB39HPT5_9BACI</name>